<feature type="transmembrane region" description="Helical" evidence="6">
    <location>
        <begin position="112"/>
        <end position="133"/>
    </location>
</feature>
<dbReference type="GO" id="GO:0016020">
    <property type="term" value="C:membrane"/>
    <property type="evidence" value="ECO:0007669"/>
    <property type="project" value="UniProtKB-SubCell"/>
</dbReference>
<evidence type="ECO:0000256" key="5">
    <source>
        <dbReference type="ARBA" id="ARBA00023136"/>
    </source>
</evidence>
<feature type="transmembrane region" description="Helical" evidence="6">
    <location>
        <begin position="216"/>
        <end position="236"/>
    </location>
</feature>
<feature type="transmembrane region" description="Helical" evidence="6">
    <location>
        <begin position="160"/>
        <end position="180"/>
    </location>
</feature>
<feature type="transmembrane region" description="Helical" evidence="6">
    <location>
        <begin position="30"/>
        <end position="50"/>
    </location>
</feature>
<proteinExistence type="inferred from homology"/>
<dbReference type="Pfam" id="PF03741">
    <property type="entry name" value="TerC"/>
    <property type="match status" value="1"/>
</dbReference>
<keyword evidence="8" id="KW-1185">Reference proteome</keyword>
<reference evidence="7" key="1">
    <citation type="submission" date="2022-06" db="EMBL/GenBank/DDBJ databases">
        <title>Aeoliella straminimaris, a novel planctomycete from sediments.</title>
        <authorList>
            <person name="Vitorino I.R."/>
            <person name="Lage O.M."/>
        </authorList>
    </citation>
    <scope>NUCLEOTIDE SEQUENCE</scope>
    <source>
        <strain evidence="7">ICT_H6.2</strain>
    </source>
</reference>
<gene>
    <name evidence="7" type="ORF">NG895_22795</name>
</gene>
<organism evidence="7 8">
    <name type="scientific">Aeoliella straminimaris</name>
    <dbReference type="NCBI Taxonomy" id="2954799"/>
    <lineage>
        <taxon>Bacteria</taxon>
        <taxon>Pseudomonadati</taxon>
        <taxon>Planctomycetota</taxon>
        <taxon>Planctomycetia</taxon>
        <taxon>Pirellulales</taxon>
        <taxon>Lacipirellulaceae</taxon>
        <taxon>Aeoliella</taxon>
    </lineage>
</organism>
<feature type="transmembrane region" description="Helical" evidence="6">
    <location>
        <begin position="256"/>
        <end position="274"/>
    </location>
</feature>
<accession>A0A9X2JI52</accession>
<name>A0A9X2JI52_9BACT</name>
<keyword evidence="3 6" id="KW-0812">Transmembrane</keyword>
<evidence type="ECO:0000256" key="6">
    <source>
        <dbReference type="SAM" id="Phobius"/>
    </source>
</evidence>
<sequence length="290" mass="31984">MHQSMLPSLAILPMEMFSFQPIIDNPLNSLFTLLMLVLLQAVLGFDNLLYISIESKRAPEEKQAYVRRLGIGIAIVLRIILLFVILSVLEYVQEPLFGFTIPGLSKDHDTSGAFTLHSLISLAGGAFILYTAVKEIHHLISIDEPGHDVKEGGRKSVGAVIFWIVLMNLVFSFDSILSAMALTHDFWIMAVAIVISGVLMIVLADTVSAFLKKNRLYEVLGLFILFIVGVLLISEGGHLAHLHLFGYIVEPMAKSTFYFVIAVLVVVDIVQGRYQKKLQAMNKAKAGGTA</sequence>
<evidence type="ECO:0000256" key="1">
    <source>
        <dbReference type="ARBA" id="ARBA00004141"/>
    </source>
</evidence>
<keyword evidence="5 6" id="KW-0472">Membrane</keyword>
<feature type="transmembrane region" description="Helical" evidence="6">
    <location>
        <begin position="71"/>
        <end position="92"/>
    </location>
</feature>
<evidence type="ECO:0000313" key="8">
    <source>
        <dbReference type="Proteomes" id="UP001155241"/>
    </source>
</evidence>
<comment type="similarity">
    <text evidence="2">Belongs to the TerC family.</text>
</comment>
<dbReference type="PANTHER" id="PTHR30238:SF4">
    <property type="entry name" value="SLL1022 PROTEIN"/>
    <property type="match status" value="1"/>
</dbReference>
<dbReference type="EMBL" id="JAMXLR010000077">
    <property type="protein sequence ID" value="MCO6046735.1"/>
    <property type="molecule type" value="Genomic_DNA"/>
</dbReference>
<evidence type="ECO:0000256" key="4">
    <source>
        <dbReference type="ARBA" id="ARBA00022989"/>
    </source>
</evidence>
<comment type="subcellular location">
    <subcellularLocation>
        <location evidence="1">Membrane</location>
        <topology evidence="1">Multi-pass membrane protein</topology>
    </subcellularLocation>
</comment>
<evidence type="ECO:0000256" key="3">
    <source>
        <dbReference type="ARBA" id="ARBA00022692"/>
    </source>
</evidence>
<dbReference type="Proteomes" id="UP001155241">
    <property type="component" value="Unassembled WGS sequence"/>
</dbReference>
<dbReference type="InterPro" id="IPR005496">
    <property type="entry name" value="Integral_membrane_TerC"/>
</dbReference>
<dbReference type="RefSeq" id="WP_252854849.1">
    <property type="nucleotide sequence ID" value="NZ_JAMXLR010000077.1"/>
</dbReference>
<keyword evidence="4 6" id="KW-1133">Transmembrane helix</keyword>
<comment type="caution">
    <text evidence="7">The sequence shown here is derived from an EMBL/GenBank/DDBJ whole genome shotgun (WGS) entry which is preliminary data.</text>
</comment>
<protein>
    <submittedName>
        <fullName evidence="7">Tellurium resistance protein TerC</fullName>
    </submittedName>
</protein>
<dbReference type="AlphaFoldDB" id="A0A9X2JI52"/>
<evidence type="ECO:0000313" key="7">
    <source>
        <dbReference type="EMBL" id="MCO6046735.1"/>
    </source>
</evidence>
<dbReference type="PANTHER" id="PTHR30238">
    <property type="entry name" value="MEMBRANE BOUND PREDICTED REDOX MODULATOR"/>
    <property type="match status" value="1"/>
</dbReference>
<feature type="transmembrane region" description="Helical" evidence="6">
    <location>
        <begin position="186"/>
        <end position="204"/>
    </location>
</feature>
<evidence type="ECO:0000256" key="2">
    <source>
        <dbReference type="ARBA" id="ARBA00007511"/>
    </source>
</evidence>